<dbReference type="OrthoDB" id="3189808at2"/>
<evidence type="ECO:0000256" key="1">
    <source>
        <dbReference type="ARBA" id="ARBA00006479"/>
    </source>
</evidence>
<name>A0A0A0BP19_9CELL</name>
<sequence length="400" mass="40559">MASKRAPSGSQTSLREANRERIVRVVQQRGSLTQVELAGVTGLSAAAVSNIVKELVAAGVLTTSPTSRSGRRAQEVSLARNLGLVAGVHFADRTLRVVLADVTQRVVADQRLPLAPDHRPDVGLDRTALLVEEMLDALDTSRSELLGVGVGLPAPVDQQSGSVSGLGLLRGWDGVDVPAVLAERLGVQVLVDNDANLGALAEARLGAGEGARHVAFVRVDRGIGLGLVVDGAVVRGRAGAAGEVGHIRVTAGGPLCRCGNRGCLETVAGAGAVLDRLHRTHGHLAVRDVLARAGEGDVACSNAVAEAAEALAGGLASVVAVTAPDVIIVGGELATAGEVYLEPLRAALVEHTLPTAGGPVQVRPPALGSQAEVKGAVALALDAYRVGSPAGLGAGLEVTR</sequence>
<dbReference type="PROSITE" id="PS01125">
    <property type="entry name" value="ROK"/>
    <property type="match status" value="1"/>
</dbReference>
<dbReference type="RefSeq" id="WP_035062627.1">
    <property type="nucleotide sequence ID" value="NZ_AXCZ01000246.1"/>
</dbReference>
<protein>
    <submittedName>
        <fullName evidence="2">Transcriptional regulator</fullName>
    </submittedName>
</protein>
<dbReference type="AlphaFoldDB" id="A0A0A0BP19"/>
<dbReference type="InterPro" id="IPR036390">
    <property type="entry name" value="WH_DNA-bd_sf"/>
</dbReference>
<dbReference type="PANTHER" id="PTHR18964:SF173">
    <property type="entry name" value="GLUCOKINASE"/>
    <property type="match status" value="1"/>
</dbReference>
<dbReference type="SUPFAM" id="SSF46785">
    <property type="entry name" value="Winged helix' DNA-binding domain"/>
    <property type="match status" value="1"/>
</dbReference>
<dbReference type="Gene3D" id="3.30.420.40">
    <property type="match status" value="2"/>
</dbReference>
<dbReference type="Proteomes" id="UP000054314">
    <property type="component" value="Unassembled WGS sequence"/>
</dbReference>
<dbReference type="InterPro" id="IPR043129">
    <property type="entry name" value="ATPase_NBD"/>
</dbReference>
<organism evidence="2 3">
    <name type="scientific">Cellulomonas bogoriensis 69B4 = DSM 16987</name>
    <dbReference type="NCBI Taxonomy" id="1386082"/>
    <lineage>
        <taxon>Bacteria</taxon>
        <taxon>Bacillati</taxon>
        <taxon>Actinomycetota</taxon>
        <taxon>Actinomycetes</taxon>
        <taxon>Micrococcales</taxon>
        <taxon>Cellulomonadaceae</taxon>
        <taxon>Cellulomonas</taxon>
    </lineage>
</organism>
<comment type="caution">
    <text evidence="2">The sequence shown here is derived from an EMBL/GenBank/DDBJ whole genome shotgun (WGS) entry which is preliminary data.</text>
</comment>
<gene>
    <name evidence="2" type="ORF">N869_07975</name>
</gene>
<accession>A0A0A0BP19</accession>
<dbReference type="SUPFAM" id="SSF53067">
    <property type="entry name" value="Actin-like ATPase domain"/>
    <property type="match status" value="1"/>
</dbReference>
<dbReference type="Pfam" id="PF00480">
    <property type="entry name" value="ROK"/>
    <property type="match status" value="1"/>
</dbReference>
<dbReference type="Pfam" id="PF13412">
    <property type="entry name" value="HTH_24"/>
    <property type="match status" value="1"/>
</dbReference>
<dbReference type="Gene3D" id="1.10.10.10">
    <property type="entry name" value="Winged helix-like DNA-binding domain superfamily/Winged helix DNA-binding domain"/>
    <property type="match status" value="1"/>
</dbReference>
<keyword evidence="3" id="KW-1185">Reference proteome</keyword>
<evidence type="ECO:0000313" key="2">
    <source>
        <dbReference type="EMBL" id="KGM08819.1"/>
    </source>
</evidence>
<dbReference type="EMBL" id="AXCZ01000246">
    <property type="protein sequence ID" value="KGM08819.1"/>
    <property type="molecule type" value="Genomic_DNA"/>
</dbReference>
<dbReference type="InterPro" id="IPR036388">
    <property type="entry name" value="WH-like_DNA-bd_sf"/>
</dbReference>
<dbReference type="PANTHER" id="PTHR18964">
    <property type="entry name" value="ROK (REPRESSOR, ORF, KINASE) FAMILY"/>
    <property type="match status" value="1"/>
</dbReference>
<comment type="similarity">
    <text evidence="1">Belongs to the ROK (NagC/XylR) family.</text>
</comment>
<reference evidence="2 3" key="1">
    <citation type="submission" date="2013-08" db="EMBL/GenBank/DDBJ databases">
        <title>Genome sequencing of Cellulomonas bogoriensis 69B4.</title>
        <authorList>
            <person name="Chen F."/>
            <person name="Li Y."/>
            <person name="Wang G."/>
        </authorList>
    </citation>
    <scope>NUCLEOTIDE SEQUENCE [LARGE SCALE GENOMIC DNA]</scope>
    <source>
        <strain evidence="2 3">69B4</strain>
    </source>
</reference>
<evidence type="ECO:0000313" key="3">
    <source>
        <dbReference type="Proteomes" id="UP000054314"/>
    </source>
</evidence>
<proteinExistence type="inferred from homology"/>
<dbReference type="InterPro" id="IPR049874">
    <property type="entry name" value="ROK_cs"/>
</dbReference>
<dbReference type="InterPro" id="IPR000600">
    <property type="entry name" value="ROK"/>
</dbReference>